<protein>
    <submittedName>
        <fullName evidence="2">Uncharacterized protein</fullName>
    </submittedName>
</protein>
<evidence type="ECO:0000313" key="3">
    <source>
        <dbReference type="Proteomes" id="UP000314294"/>
    </source>
</evidence>
<dbReference type="AlphaFoldDB" id="A0A4Z2I6Z5"/>
<organism evidence="2 3">
    <name type="scientific">Liparis tanakae</name>
    <name type="common">Tanaka's snailfish</name>
    <dbReference type="NCBI Taxonomy" id="230148"/>
    <lineage>
        <taxon>Eukaryota</taxon>
        <taxon>Metazoa</taxon>
        <taxon>Chordata</taxon>
        <taxon>Craniata</taxon>
        <taxon>Vertebrata</taxon>
        <taxon>Euteleostomi</taxon>
        <taxon>Actinopterygii</taxon>
        <taxon>Neopterygii</taxon>
        <taxon>Teleostei</taxon>
        <taxon>Neoteleostei</taxon>
        <taxon>Acanthomorphata</taxon>
        <taxon>Eupercaria</taxon>
        <taxon>Perciformes</taxon>
        <taxon>Cottioidei</taxon>
        <taxon>Cottales</taxon>
        <taxon>Liparidae</taxon>
        <taxon>Liparis</taxon>
    </lineage>
</organism>
<proteinExistence type="predicted"/>
<reference evidence="2 3" key="1">
    <citation type="submission" date="2019-03" db="EMBL/GenBank/DDBJ databases">
        <title>First draft genome of Liparis tanakae, snailfish: a comprehensive survey of snailfish specific genes.</title>
        <authorList>
            <person name="Kim W."/>
            <person name="Song I."/>
            <person name="Jeong J.-H."/>
            <person name="Kim D."/>
            <person name="Kim S."/>
            <person name="Ryu S."/>
            <person name="Song J.Y."/>
            <person name="Lee S.K."/>
        </authorList>
    </citation>
    <scope>NUCLEOTIDE SEQUENCE [LARGE SCALE GENOMIC DNA]</scope>
    <source>
        <tissue evidence="2">Muscle</tissue>
    </source>
</reference>
<name>A0A4Z2I6Z5_9TELE</name>
<sequence>MQKVERKWRGSGEEVERKWRGSGGEVERKWRGSGTKPPVQVRGGGVVQGGAAPLVRGVDGGAARHQGLQARVVAAGGRVVQGGSGCLTTAIFPLEAAVWRGVYPRLSLQLTSAPWLTSRHTTSK</sequence>
<gene>
    <name evidence="2" type="ORF">EYF80_016195</name>
</gene>
<dbReference type="EMBL" id="SRLO01000123">
    <property type="protein sequence ID" value="TNN73600.1"/>
    <property type="molecule type" value="Genomic_DNA"/>
</dbReference>
<evidence type="ECO:0000256" key="1">
    <source>
        <dbReference type="SAM" id="MobiDB-lite"/>
    </source>
</evidence>
<keyword evidence="3" id="KW-1185">Reference proteome</keyword>
<feature type="region of interest" description="Disordered" evidence="1">
    <location>
        <begin position="1"/>
        <end position="46"/>
    </location>
</feature>
<dbReference type="Proteomes" id="UP000314294">
    <property type="component" value="Unassembled WGS sequence"/>
</dbReference>
<accession>A0A4Z2I6Z5</accession>
<dbReference type="OrthoDB" id="2274644at2759"/>
<evidence type="ECO:0000313" key="2">
    <source>
        <dbReference type="EMBL" id="TNN73600.1"/>
    </source>
</evidence>
<comment type="caution">
    <text evidence="2">The sequence shown here is derived from an EMBL/GenBank/DDBJ whole genome shotgun (WGS) entry which is preliminary data.</text>
</comment>
<feature type="compositionally biased region" description="Basic and acidic residues" evidence="1">
    <location>
        <begin position="1"/>
        <end position="30"/>
    </location>
</feature>